<evidence type="ECO:0000256" key="1">
    <source>
        <dbReference type="ARBA" id="ARBA00004496"/>
    </source>
</evidence>
<dbReference type="InterPro" id="IPR003395">
    <property type="entry name" value="RecF/RecN/SMC_N"/>
</dbReference>
<protein>
    <recommendedName>
        <fullName evidence="7">Chromosome partition protein Smc</fullName>
    </recommendedName>
</protein>
<comment type="domain">
    <text evidence="7">Contains large globular domains required for ATP hydrolysis at each terminus and a third globular domain forming a flexible hinge near the middle of the molecule. These domains are separated by coiled-coil structures.</text>
</comment>
<comment type="similarity">
    <text evidence="7">Belongs to the SMC family.</text>
</comment>
<feature type="coiled-coil region" evidence="7">
    <location>
        <begin position="255"/>
        <end position="366"/>
    </location>
</feature>
<dbReference type="OrthoDB" id="9808768at2"/>
<evidence type="ECO:0000313" key="9">
    <source>
        <dbReference type="EMBL" id="RST89126.1"/>
    </source>
</evidence>
<dbReference type="SUPFAM" id="SSF75553">
    <property type="entry name" value="Smc hinge domain"/>
    <property type="match status" value="1"/>
</dbReference>
<dbReference type="Pfam" id="PF06470">
    <property type="entry name" value="SMC_hinge"/>
    <property type="match status" value="1"/>
</dbReference>
<dbReference type="GO" id="GO:0003677">
    <property type="term" value="F:DNA binding"/>
    <property type="evidence" value="ECO:0007669"/>
    <property type="project" value="UniProtKB-UniRule"/>
</dbReference>
<dbReference type="InterPro" id="IPR010935">
    <property type="entry name" value="SMC_hinge"/>
</dbReference>
<proteinExistence type="inferred from homology"/>
<dbReference type="EMBL" id="PXZH01000003">
    <property type="protein sequence ID" value="RST89126.1"/>
    <property type="molecule type" value="Genomic_DNA"/>
</dbReference>
<dbReference type="Gene3D" id="3.40.50.300">
    <property type="entry name" value="P-loop containing nucleotide triphosphate hydrolases"/>
    <property type="match status" value="2"/>
</dbReference>
<accession>A0A3R9YJD7</accession>
<keyword evidence="6 7" id="KW-0238">DNA-binding</keyword>
<dbReference type="FunFam" id="3.40.50.300:FF:000901">
    <property type="entry name" value="Chromosome partition protein Smc"/>
    <property type="match status" value="1"/>
</dbReference>
<feature type="binding site" evidence="7">
    <location>
        <begin position="32"/>
        <end position="39"/>
    </location>
    <ligand>
        <name>ATP</name>
        <dbReference type="ChEBI" id="CHEBI:30616"/>
    </ligand>
</feature>
<organism evidence="9 10">
    <name type="scientific">Vagococcus humatus</name>
    <dbReference type="NCBI Taxonomy" id="1889241"/>
    <lineage>
        <taxon>Bacteria</taxon>
        <taxon>Bacillati</taxon>
        <taxon>Bacillota</taxon>
        <taxon>Bacilli</taxon>
        <taxon>Lactobacillales</taxon>
        <taxon>Enterococcaceae</taxon>
        <taxon>Vagococcus</taxon>
    </lineage>
</organism>
<dbReference type="GO" id="GO:0005737">
    <property type="term" value="C:cytoplasm"/>
    <property type="evidence" value="ECO:0007669"/>
    <property type="project" value="UniProtKB-SubCell"/>
</dbReference>
<keyword evidence="3 7" id="KW-0547">Nucleotide-binding</keyword>
<evidence type="ECO:0000256" key="6">
    <source>
        <dbReference type="ARBA" id="ARBA00023125"/>
    </source>
</evidence>
<evidence type="ECO:0000259" key="8">
    <source>
        <dbReference type="SMART" id="SM00968"/>
    </source>
</evidence>
<keyword evidence="2 7" id="KW-0963">Cytoplasm</keyword>
<dbReference type="PANTHER" id="PTHR43977">
    <property type="entry name" value="STRUCTURAL MAINTENANCE OF CHROMOSOMES PROTEIN 3"/>
    <property type="match status" value="1"/>
</dbReference>
<feature type="coiled-coil region" evidence="7">
    <location>
        <begin position="413"/>
        <end position="443"/>
    </location>
</feature>
<feature type="coiled-coil region" evidence="7">
    <location>
        <begin position="673"/>
        <end position="728"/>
    </location>
</feature>
<evidence type="ECO:0000256" key="7">
    <source>
        <dbReference type="HAMAP-Rule" id="MF_01894"/>
    </source>
</evidence>
<dbReference type="InterPro" id="IPR011890">
    <property type="entry name" value="SMC_prok"/>
</dbReference>
<keyword evidence="10" id="KW-1185">Reference proteome</keyword>
<dbReference type="HAMAP" id="MF_01894">
    <property type="entry name" value="Smc_prok"/>
    <property type="match status" value="1"/>
</dbReference>
<reference evidence="9 10" key="1">
    <citation type="submission" date="2018-03" db="EMBL/GenBank/DDBJ databases">
        <authorList>
            <person name="Gulvik C.A."/>
        </authorList>
    </citation>
    <scope>NUCLEOTIDE SEQUENCE [LARGE SCALE GENOMIC DNA]</scope>
    <source>
        <strain evidence="9 10">JCM 31581</strain>
    </source>
</reference>
<comment type="function">
    <text evidence="7">Required for chromosome condensation and partitioning.</text>
</comment>
<dbReference type="InterPro" id="IPR036277">
    <property type="entry name" value="SMC_hinge_sf"/>
</dbReference>
<dbReference type="Gene3D" id="3.30.70.1620">
    <property type="match status" value="1"/>
</dbReference>
<dbReference type="SUPFAM" id="SSF52540">
    <property type="entry name" value="P-loop containing nucleoside triphosphate hydrolases"/>
    <property type="match status" value="1"/>
</dbReference>
<dbReference type="Proteomes" id="UP000277864">
    <property type="component" value="Unassembled WGS sequence"/>
</dbReference>
<dbReference type="FunFam" id="3.40.50.300:FF:000984">
    <property type="entry name" value="Chromosome partition protein Smc"/>
    <property type="match status" value="1"/>
</dbReference>
<dbReference type="Pfam" id="PF02463">
    <property type="entry name" value="SMC_N"/>
    <property type="match status" value="2"/>
</dbReference>
<dbReference type="AlphaFoldDB" id="A0A3R9YJD7"/>
<sequence length="1191" mass="137045">MYLKKIEIAGFKSFADRTVIEFDQGLTAVVGPNGSGKSNITEAIRWVLGEQSAKNLRGGRMPDVIFSGSAKRKPLNIAEVTLVLDNEQRYLPLDFSEVSVTRRLHRSGDSEFFINKKNCRLKDIVELFMDSGLGKESFSIISQGKVEAIFNSKPEDRRGIFEEAAGVLKYKQRKHEAEKKLFETEDNLSRVQDIIYELQEQLTPLKVQAETAETYLTWSKELKNWDIGTTLLKIEQTQASFKEYQQGINSQQQKIEQVVAELTEKQKYLDKLKVEKNGLDTHIEQIQQQLLKTTEQLEQTEAKKQVLLERNSNTQELKKEYEERLNQLTATMQQYEEECQQLASDKEKQQQRYDVLQKEVAEYAEQVAFYSHSVKEQLAILRNDYIENMQGLATTNNEIKYLAKQWQLESAKNQDLLTKQQQLKEKEQQLQVDNRTLQQESQAQALALSQLTETFSKKEQALKIKRDIIKQQEQAIYQLMGQVQQTGARHKSLQEVKENYTGFYQGVRAILKQKAAQPGIIGAVAELVEVPEELSLGIETAMGASSQHIVVENEQIARQCITYLKEQRLGRGTFLPLTVIQGKSLPERVKEGLRFEPGYLGVASELIQYETKVAPIIQNILGRTLMAKDLASANRLAQQVRYQYRVVSLEGDVMNPGGAMTGGASKRGQKGGLFNQQHDLQRLEALLKSQQQQLKSLQTEREANLQQLQQLELGIEELRQAIHQGEMKQEGINHQLAIVMKEVKQSEREQQAFSFENHELQVFLQNYEQERDLLTKKKQTLEQEQAKLKKQMDRLEEQAETNSQKKEEVQQLYQEKQAKWLVSQEQLHHLTSRLTEKQQQLTKEKRTYQQLYDKLQVLTEDRVSDDESQEDLANKTQLLASQKQQLQEELLDQRQIKKQLVQTVEDLENNTSCLQSSREELVKIHNQYEVKLNRSEVELDNLLVYLQEEYQTTYEWAKQQGNQVEDLHEGEKAVKQLREQIQGLGPVNIQAIEQYQQVNERYTFLSSQRKDLLQAKDSLFCTMDEMDELVKERFLEVFNGIREKFQVVFPNMFGGGYADLRLTDKEDLLKTGVEIVAQPPGKKLQSLSLLSGGERALTAIALLFSIIQVRPVPFCVLDEVEAALDEANVSRFGQYLKNFENDTQFIVITHRKGTMEAADVLYGVTMQESGVSSIVSVRLDDVNKNETQEFV</sequence>
<dbReference type="GO" id="GO:0006260">
    <property type="term" value="P:DNA replication"/>
    <property type="evidence" value="ECO:0007669"/>
    <property type="project" value="UniProtKB-UniRule"/>
</dbReference>
<comment type="caution">
    <text evidence="9">The sequence shown here is derived from an EMBL/GenBank/DDBJ whole genome shotgun (WGS) entry which is preliminary data.</text>
</comment>
<comment type="subunit">
    <text evidence="7">Homodimer.</text>
</comment>
<dbReference type="PIRSF" id="PIRSF005719">
    <property type="entry name" value="SMC"/>
    <property type="match status" value="1"/>
</dbReference>
<dbReference type="NCBIfam" id="TIGR02168">
    <property type="entry name" value="SMC_prok_B"/>
    <property type="match status" value="1"/>
</dbReference>
<dbReference type="GO" id="GO:0007062">
    <property type="term" value="P:sister chromatid cohesion"/>
    <property type="evidence" value="ECO:0007669"/>
    <property type="project" value="InterPro"/>
</dbReference>
<dbReference type="RefSeq" id="WP_125943552.1">
    <property type="nucleotide sequence ID" value="NZ_PXZH01000003.1"/>
</dbReference>
<dbReference type="GO" id="GO:0016887">
    <property type="term" value="F:ATP hydrolysis activity"/>
    <property type="evidence" value="ECO:0007669"/>
    <property type="project" value="InterPro"/>
</dbReference>
<feature type="domain" description="SMC hinge" evidence="8">
    <location>
        <begin position="518"/>
        <end position="637"/>
    </location>
</feature>
<comment type="subcellular location">
    <subcellularLocation>
        <location evidence="1 7">Cytoplasm</location>
    </subcellularLocation>
</comment>
<dbReference type="GO" id="GO:0030261">
    <property type="term" value="P:chromosome condensation"/>
    <property type="evidence" value="ECO:0007669"/>
    <property type="project" value="InterPro"/>
</dbReference>
<dbReference type="SMART" id="SM00968">
    <property type="entry name" value="SMC_hinge"/>
    <property type="match status" value="1"/>
</dbReference>
<name>A0A3R9YJD7_9ENTE</name>
<dbReference type="CDD" id="cd03278">
    <property type="entry name" value="ABC_SMC_barmotin"/>
    <property type="match status" value="2"/>
</dbReference>
<dbReference type="GO" id="GO:0005694">
    <property type="term" value="C:chromosome"/>
    <property type="evidence" value="ECO:0007669"/>
    <property type="project" value="InterPro"/>
</dbReference>
<dbReference type="InterPro" id="IPR027417">
    <property type="entry name" value="P-loop_NTPase"/>
</dbReference>
<gene>
    <name evidence="7 9" type="primary">smc</name>
    <name evidence="9" type="ORF">C7P63_07505</name>
</gene>
<dbReference type="GO" id="GO:0007059">
    <property type="term" value="P:chromosome segregation"/>
    <property type="evidence" value="ECO:0007669"/>
    <property type="project" value="UniProtKB-UniRule"/>
</dbReference>
<evidence type="ECO:0000256" key="2">
    <source>
        <dbReference type="ARBA" id="ARBA00022490"/>
    </source>
</evidence>
<dbReference type="InterPro" id="IPR024704">
    <property type="entry name" value="SMC"/>
</dbReference>
<keyword evidence="4 7" id="KW-0067">ATP-binding</keyword>
<dbReference type="GO" id="GO:0005524">
    <property type="term" value="F:ATP binding"/>
    <property type="evidence" value="ECO:0007669"/>
    <property type="project" value="UniProtKB-UniRule"/>
</dbReference>
<evidence type="ECO:0000256" key="4">
    <source>
        <dbReference type="ARBA" id="ARBA00022840"/>
    </source>
</evidence>
<evidence type="ECO:0000256" key="3">
    <source>
        <dbReference type="ARBA" id="ARBA00022741"/>
    </source>
</evidence>
<dbReference type="Gene3D" id="1.20.1060.20">
    <property type="match status" value="1"/>
</dbReference>
<evidence type="ECO:0000313" key="10">
    <source>
        <dbReference type="Proteomes" id="UP000277864"/>
    </source>
</evidence>
<evidence type="ECO:0000256" key="5">
    <source>
        <dbReference type="ARBA" id="ARBA00023054"/>
    </source>
</evidence>
<keyword evidence="5 7" id="KW-0175">Coiled coil</keyword>
<feature type="coiled-coil region" evidence="7">
    <location>
        <begin position="764"/>
        <end position="910"/>
    </location>
</feature>